<comment type="caution">
    <text evidence="9">The sequence shown here is derived from an EMBL/GenBank/DDBJ whole genome shotgun (WGS) entry which is preliminary data.</text>
</comment>
<organism evidence="9 10">
    <name type="scientific">Candidatus Phytoplasma australasiaticum subsp. australasiaticum</name>
    <dbReference type="NCBI Taxonomy" id="2832407"/>
    <lineage>
        <taxon>Bacteria</taxon>
        <taxon>Bacillati</taxon>
        <taxon>Mycoplasmatota</taxon>
        <taxon>Mollicutes</taxon>
        <taxon>Acholeplasmatales</taxon>
        <taxon>Acholeplasmataceae</taxon>
        <taxon>Candidatus Phytoplasma</taxon>
        <taxon>16SrII (Peanut WB group)</taxon>
        <taxon>Candidatus Phytoplasma australasiaticum</taxon>
    </lineage>
</organism>
<proteinExistence type="predicted"/>
<feature type="transmembrane region" description="Helical" evidence="7">
    <location>
        <begin position="26"/>
        <end position="48"/>
    </location>
</feature>
<gene>
    <name evidence="9" type="ORF">OC696_00855</name>
</gene>
<dbReference type="PANTHER" id="PTHR43744">
    <property type="entry name" value="ABC TRANSPORTER PERMEASE PROTEIN MG189-RELATED-RELATED"/>
    <property type="match status" value="1"/>
</dbReference>
<name>A0A9K3ST71_9MOLU</name>
<keyword evidence="10" id="KW-1185">Reference proteome</keyword>
<dbReference type="GO" id="GO:0005886">
    <property type="term" value="C:plasma membrane"/>
    <property type="evidence" value="ECO:0007669"/>
    <property type="project" value="UniProtKB-SubCell"/>
</dbReference>
<feature type="transmembrane region" description="Helical" evidence="7">
    <location>
        <begin position="271"/>
        <end position="290"/>
    </location>
</feature>
<evidence type="ECO:0000256" key="3">
    <source>
        <dbReference type="ARBA" id="ARBA00022475"/>
    </source>
</evidence>
<reference evidence="9 10" key="1">
    <citation type="journal article" date="2023" name="Int. J. Syst. Evol. Microbiol.">
        <title>The observation of taxonomic boundaries for the 16SrII and 16SrXXV phytoplasmas using genome-based delimitation.</title>
        <authorList>
            <person name="Rodrigues Jardim B."/>
            <person name="Tran-Nguyen L.T.T."/>
            <person name="Gambley C."/>
            <person name="Al-Sadi A.M."/>
            <person name="Al-Subhi A.M."/>
            <person name="Foissac X."/>
            <person name="Salar P."/>
            <person name="Cai H."/>
            <person name="Yang J.Y."/>
            <person name="Davis R."/>
            <person name="Jones L."/>
            <person name="Rodoni B."/>
            <person name="Constable F.E."/>
        </authorList>
    </citation>
    <scope>NUCLEOTIDE SEQUENCE [LARGE SCALE GENOMIC DNA]</scope>
    <source>
        <strain evidence="9">BAWM-OMN-P26</strain>
    </source>
</reference>
<dbReference type="InterPro" id="IPR035906">
    <property type="entry name" value="MetI-like_sf"/>
</dbReference>
<feature type="transmembrane region" description="Helical" evidence="7">
    <location>
        <begin position="226"/>
        <end position="243"/>
    </location>
</feature>
<dbReference type="Proteomes" id="UP001170651">
    <property type="component" value="Unassembled WGS sequence"/>
</dbReference>
<keyword evidence="3" id="KW-1003">Cell membrane</keyword>
<keyword evidence="4 7" id="KW-0812">Transmembrane</keyword>
<evidence type="ECO:0000256" key="1">
    <source>
        <dbReference type="ARBA" id="ARBA00004651"/>
    </source>
</evidence>
<evidence type="ECO:0000313" key="9">
    <source>
        <dbReference type="EMBL" id="MDO8054420.1"/>
    </source>
</evidence>
<feature type="transmembrane region" description="Helical" evidence="7">
    <location>
        <begin position="128"/>
        <end position="149"/>
    </location>
</feature>
<keyword evidence="5 7" id="KW-1133">Transmembrane helix</keyword>
<evidence type="ECO:0000256" key="7">
    <source>
        <dbReference type="SAM" id="Phobius"/>
    </source>
</evidence>
<keyword evidence="6 7" id="KW-0472">Membrane</keyword>
<dbReference type="SUPFAM" id="SSF161098">
    <property type="entry name" value="MetI-like"/>
    <property type="match status" value="1"/>
</dbReference>
<evidence type="ECO:0000313" key="10">
    <source>
        <dbReference type="Proteomes" id="UP001170651"/>
    </source>
</evidence>
<evidence type="ECO:0000256" key="6">
    <source>
        <dbReference type="ARBA" id="ARBA00023136"/>
    </source>
</evidence>
<evidence type="ECO:0000256" key="5">
    <source>
        <dbReference type="ARBA" id="ARBA00022989"/>
    </source>
</evidence>
<dbReference type="Gene3D" id="1.10.3720.10">
    <property type="entry name" value="MetI-like"/>
    <property type="match status" value="1"/>
</dbReference>
<dbReference type="InterPro" id="IPR000515">
    <property type="entry name" value="MetI-like"/>
</dbReference>
<dbReference type="PANTHER" id="PTHR43744:SF12">
    <property type="entry name" value="ABC TRANSPORTER PERMEASE PROTEIN MG189-RELATED"/>
    <property type="match status" value="1"/>
</dbReference>
<comment type="subcellular location">
    <subcellularLocation>
        <location evidence="1">Cell membrane</location>
        <topology evidence="1">Multi-pass membrane protein</topology>
    </subcellularLocation>
</comment>
<evidence type="ECO:0000256" key="4">
    <source>
        <dbReference type="ARBA" id="ARBA00022692"/>
    </source>
</evidence>
<dbReference type="RefSeq" id="WP_004995101.1">
    <property type="nucleotide sequence ID" value="NZ_JALQCT010000006.1"/>
</dbReference>
<dbReference type="GeneID" id="93018250"/>
<dbReference type="PROSITE" id="PS50928">
    <property type="entry name" value="ABC_TM1"/>
    <property type="match status" value="1"/>
</dbReference>
<sequence length="305" mass="35055">MDISKIYRYISINVCNIKHKLSKISYFIIIKYLFLIFILLFLTFPFYVMVITSLKSNEDIIQNNLLSWPKQGLQFINYKNVFAIKDFKFLKYFVNTCIMVSLSTLAGTICCVLAAFALSFFVFPLKRIILMLLFLAMSITSETLVLTNFRTVSNWGLVDNGNGSIVPGGVYLAMTFPYLINVVHLFLLIQTFKRVPKELYYTSKVDGITNFQYLCKILLPITKPTVIVISVFRTIAAWNAYAWPELVGAKLLTNMIRKIFDSEAFMDTLNLQMAIFVLINLPLLFLFIVFKKYIISGDSRRGIKG</sequence>
<keyword evidence="2" id="KW-0813">Transport</keyword>
<feature type="transmembrane region" description="Helical" evidence="7">
    <location>
        <begin position="92"/>
        <end position="121"/>
    </location>
</feature>
<dbReference type="GO" id="GO:0055085">
    <property type="term" value="P:transmembrane transport"/>
    <property type="evidence" value="ECO:0007669"/>
    <property type="project" value="InterPro"/>
</dbReference>
<accession>A0A9K3ST71</accession>
<dbReference type="EMBL" id="JAOSIW010000004">
    <property type="protein sequence ID" value="MDO8054420.1"/>
    <property type="molecule type" value="Genomic_DNA"/>
</dbReference>
<protein>
    <submittedName>
        <fullName evidence="9">Carbohydrate ABC transporter permease</fullName>
    </submittedName>
</protein>
<evidence type="ECO:0000259" key="8">
    <source>
        <dbReference type="PROSITE" id="PS50928"/>
    </source>
</evidence>
<dbReference type="CDD" id="cd06261">
    <property type="entry name" value="TM_PBP2"/>
    <property type="match status" value="1"/>
</dbReference>
<dbReference type="AlphaFoldDB" id="A0A9K3ST71"/>
<feature type="domain" description="ABC transmembrane type-1" evidence="8">
    <location>
        <begin position="93"/>
        <end position="290"/>
    </location>
</feature>
<evidence type="ECO:0000256" key="2">
    <source>
        <dbReference type="ARBA" id="ARBA00022448"/>
    </source>
</evidence>
<feature type="transmembrane region" description="Helical" evidence="7">
    <location>
        <begin position="169"/>
        <end position="189"/>
    </location>
</feature>